<proteinExistence type="predicted"/>
<evidence type="ECO:0000313" key="3">
    <source>
        <dbReference type="Proteomes" id="UP001328107"/>
    </source>
</evidence>
<protein>
    <submittedName>
        <fullName evidence="2">Uncharacterized protein</fullName>
    </submittedName>
</protein>
<dbReference type="Proteomes" id="UP001328107">
    <property type="component" value="Unassembled WGS sequence"/>
</dbReference>
<evidence type="ECO:0000313" key="2">
    <source>
        <dbReference type="EMBL" id="GMR62569.1"/>
    </source>
</evidence>
<reference evidence="3" key="1">
    <citation type="submission" date="2022-10" db="EMBL/GenBank/DDBJ databases">
        <title>Genome assembly of Pristionchus species.</title>
        <authorList>
            <person name="Yoshida K."/>
            <person name="Sommer R.J."/>
        </authorList>
    </citation>
    <scope>NUCLEOTIDE SEQUENCE [LARGE SCALE GENOMIC DNA]</scope>
    <source>
        <strain evidence="3">RS5460</strain>
    </source>
</reference>
<keyword evidence="1" id="KW-1133">Transmembrane helix</keyword>
<evidence type="ECO:0000256" key="1">
    <source>
        <dbReference type="SAM" id="Phobius"/>
    </source>
</evidence>
<keyword evidence="3" id="KW-1185">Reference proteome</keyword>
<feature type="transmembrane region" description="Helical" evidence="1">
    <location>
        <begin position="41"/>
        <end position="61"/>
    </location>
</feature>
<dbReference type="AlphaFoldDB" id="A0AAN5DG62"/>
<feature type="transmembrane region" description="Helical" evidence="1">
    <location>
        <begin position="14"/>
        <end position="35"/>
    </location>
</feature>
<gene>
    <name evidence="2" type="ORF">PMAYCL1PPCAC_32764</name>
</gene>
<dbReference type="EMBL" id="BTRK01000006">
    <property type="protein sequence ID" value="GMR62569.1"/>
    <property type="molecule type" value="Genomic_DNA"/>
</dbReference>
<name>A0AAN5DG62_9BILA</name>
<organism evidence="2 3">
    <name type="scientific">Pristionchus mayeri</name>
    <dbReference type="NCBI Taxonomy" id="1317129"/>
    <lineage>
        <taxon>Eukaryota</taxon>
        <taxon>Metazoa</taxon>
        <taxon>Ecdysozoa</taxon>
        <taxon>Nematoda</taxon>
        <taxon>Chromadorea</taxon>
        <taxon>Rhabditida</taxon>
        <taxon>Rhabditina</taxon>
        <taxon>Diplogasteromorpha</taxon>
        <taxon>Diplogasteroidea</taxon>
        <taxon>Neodiplogasteridae</taxon>
        <taxon>Pristionchus</taxon>
    </lineage>
</organism>
<keyword evidence="1" id="KW-0812">Transmembrane</keyword>
<feature type="non-terminal residue" evidence="2">
    <location>
        <position position="1"/>
    </location>
</feature>
<sequence length="77" mass="8785">VYLADYEMRKMSRVSTIIIALSFFESLLFSVALSTGMLENILLVIIWRSGIMLLMIMSGVMGEINNHIFSLHQIPTY</sequence>
<keyword evidence="1" id="KW-0472">Membrane</keyword>
<accession>A0AAN5DG62</accession>
<comment type="caution">
    <text evidence="2">The sequence shown here is derived from an EMBL/GenBank/DDBJ whole genome shotgun (WGS) entry which is preliminary data.</text>
</comment>